<dbReference type="RefSeq" id="WP_136959177.1">
    <property type="nucleotide sequence ID" value="NZ_CP039690.1"/>
</dbReference>
<evidence type="ECO:0000313" key="2">
    <source>
        <dbReference type="EMBL" id="QCI63720.1"/>
    </source>
</evidence>
<keyword evidence="1" id="KW-0732">Signal</keyword>
<accession>A0A4D7B113</accession>
<dbReference type="Pfam" id="PF12889">
    <property type="entry name" value="DUF3829"/>
    <property type="match status" value="1"/>
</dbReference>
<name>A0A4D7B113_9HYPH</name>
<protein>
    <submittedName>
        <fullName evidence="2">DUF3829 domain-containing protein</fullName>
    </submittedName>
</protein>
<dbReference type="Proteomes" id="UP000298781">
    <property type="component" value="Chromosome"/>
</dbReference>
<feature type="signal peptide" evidence="1">
    <location>
        <begin position="1"/>
        <end position="28"/>
    </location>
</feature>
<dbReference type="EMBL" id="CP039690">
    <property type="protein sequence ID" value="QCI63720.1"/>
    <property type="molecule type" value="Genomic_DNA"/>
</dbReference>
<dbReference type="KEGG" id="pstg:E8M01_05370"/>
<sequence>MPVSVFFRAAAIAAALALSVAAATPGLAQGATTISRGTPDTGSDDLQASIAKSNAYTALMNRTLRAIQSWERYRSWVDMSRGPTGRERYMSYGLYSLYDVAGEITRAQEATGREPAFPELDQTVRRYIEAYQALAPLISRAERYYERKDYRDDNLAEGRDLHTRMVPAAAAFLRERALLDTQMRTFKSDLDIRELAAIEKREGRSARWQVRNIMISARAVMDVMPSNDQPIVDLKAFDAVVSRYAGAVREMDRFKEGNPAGVPMIESQASSWLGKLRDFRDKLARSRGDVRRGAANDANSLVTSYNMMVTMADTAMRLAR</sequence>
<proteinExistence type="predicted"/>
<dbReference type="InterPro" id="IPR024291">
    <property type="entry name" value="DUF3829"/>
</dbReference>
<gene>
    <name evidence="2" type="ORF">E8M01_05370</name>
</gene>
<dbReference type="OrthoDB" id="8004422at2"/>
<evidence type="ECO:0000256" key="1">
    <source>
        <dbReference type="SAM" id="SignalP"/>
    </source>
</evidence>
<feature type="chain" id="PRO_5021008162" evidence="1">
    <location>
        <begin position="29"/>
        <end position="320"/>
    </location>
</feature>
<organism evidence="2 3">
    <name type="scientific">Phreatobacter stygius</name>
    <dbReference type="NCBI Taxonomy" id="1940610"/>
    <lineage>
        <taxon>Bacteria</taxon>
        <taxon>Pseudomonadati</taxon>
        <taxon>Pseudomonadota</taxon>
        <taxon>Alphaproteobacteria</taxon>
        <taxon>Hyphomicrobiales</taxon>
        <taxon>Phreatobacteraceae</taxon>
        <taxon>Phreatobacter</taxon>
    </lineage>
</organism>
<evidence type="ECO:0000313" key="3">
    <source>
        <dbReference type="Proteomes" id="UP000298781"/>
    </source>
</evidence>
<keyword evidence="3" id="KW-1185">Reference proteome</keyword>
<reference evidence="2 3" key="1">
    <citation type="submission" date="2019-04" db="EMBL/GenBank/DDBJ databases">
        <title>Phreatobacter aquaticus sp. nov.</title>
        <authorList>
            <person name="Choi A."/>
        </authorList>
    </citation>
    <scope>NUCLEOTIDE SEQUENCE [LARGE SCALE GENOMIC DNA]</scope>
    <source>
        <strain evidence="2 3">KCTC 52518</strain>
    </source>
</reference>
<dbReference type="AlphaFoldDB" id="A0A4D7B113"/>